<name>A0A2M3ZSC1_9DIPT</name>
<sequence>MGMCCGCGRAGGRTRMVLVAVTMAATVVLAAVVRRITVASIATDRVRTVGRWSDALRWKRPSRTGGQSSRHSARVRKARSVRTMERWRAMAIAMAMVVPA</sequence>
<dbReference type="AlphaFoldDB" id="A0A2M3ZSC1"/>
<proteinExistence type="predicted"/>
<evidence type="ECO:0000313" key="1">
    <source>
        <dbReference type="EMBL" id="MBW31393.1"/>
    </source>
</evidence>
<reference evidence="1" key="1">
    <citation type="submission" date="2018-01" db="EMBL/GenBank/DDBJ databases">
        <title>An insight into the sialome of Amazonian anophelines.</title>
        <authorList>
            <person name="Ribeiro J.M."/>
            <person name="Scarpassa V."/>
            <person name="Calvo E."/>
        </authorList>
    </citation>
    <scope>NUCLEOTIDE SEQUENCE</scope>
    <source>
        <tissue evidence="1">Salivary glands</tissue>
    </source>
</reference>
<protein>
    <submittedName>
        <fullName evidence="1">Putative secreted peptide</fullName>
    </submittedName>
</protein>
<organism evidence="1">
    <name type="scientific">Anopheles braziliensis</name>
    <dbReference type="NCBI Taxonomy" id="58242"/>
    <lineage>
        <taxon>Eukaryota</taxon>
        <taxon>Metazoa</taxon>
        <taxon>Ecdysozoa</taxon>
        <taxon>Arthropoda</taxon>
        <taxon>Hexapoda</taxon>
        <taxon>Insecta</taxon>
        <taxon>Pterygota</taxon>
        <taxon>Neoptera</taxon>
        <taxon>Endopterygota</taxon>
        <taxon>Diptera</taxon>
        <taxon>Nematocera</taxon>
        <taxon>Culicoidea</taxon>
        <taxon>Culicidae</taxon>
        <taxon>Anophelinae</taxon>
        <taxon>Anopheles</taxon>
    </lineage>
</organism>
<accession>A0A2M3ZSC1</accession>
<dbReference type="EMBL" id="GGFM01010642">
    <property type="protein sequence ID" value="MBW31393.1"/>
    <property type="molecule type" value="Transcribed_RNA"/>
</dbReference>